<feature type="compositionally biased region" description="Polar residues" evidence="7">
    <location>
        <begin position="1167"/>
        <end position="1179"/>
    </location>
</feature>
<feature type="domain" description="Ig-like" evidence="9">
    <location>
        <begin position="1186"/>
        <end position="1290"/>
    </location>
</feature>
<dbReference type="GO" id="GO:0031012">
    <property type="term" value="C:extracellular matrix"/>
    <property type="evidence" value="ECO:0007669"/>
    <property type="project" value="TreeGrafter"/>
</dbReference>
<reference evidence="11" key="4">
    <citation type="submission" date="2025-09" db="UniProtKB">
        <authorList>
            <consortium name="Ensembl"/>
        </authorList>
    </citation>
    <scope>IDENTIFICATION</scope>
</reference>
<evidence type="ECO:0000256" key="1">
    <source>
        <dbReference type="ARBA" id="ARBA00004613"/>
    </source>
</evidence>
<dbReference type="SUPFAM" id="SSF48726">
    <property type="entry name" value="Immunoglobulin"/>
    <property type="match status" value="3"/>
</dbReference>
<evidence type="ECO:0000256" key="5">
    <source>
        <dbReference type="ARBA" id="ARBA00023157"/>
    </source>
</evidence>
<dbReference type="SUPFAM" id="SSF82895">
    <property type="entry name" value="TSP-1 type 1 repeat"/>
    <property type="match status" value="12"/>
</dbReference>
<evidence type="ECO:0000256" key="8">
    <source>
        <dbReference type="SAM" id="SignalP"/>
    </source>
</evidence>
<dbReference type="PANTHER" id="PTHR13723:SF169">
    <property type="entry name" value="ADAMTS-LIKE PROTEIN 3"/>
    <property type="match status" value="1"/>
</dbReference>
<dbReference type="Proteomes" id="UP000265140">
    <property type="component" value="Chromosome 2"/>
</dbReference>
<dbReference type="InterPro" id="IPR013273">
    <property type="entry name" value="ADAMTS/ADAMTS-like"/>
</dbReference>
<evidence type="ECO:0000259" key="9">
    <source>
        <dbReference type="PROSITE" id="PS50835"/>
    </source>
</evidence>
<proteinExistence type="predicted"/>
<dbReference type="PANTHER" id="PTHR13723">
    <property type="entry name" value="ADAMTS A DISINTEGRIN AND METALLOPROTEASE WITH THROMBOSPONDIN MOTIFS PROTEASE"/>
    <property type="match status" value="1"/>
</dbReference>
<dbReference type="InterPro" id="IPR045371">
    <property type="entry name" value="ADAMTS_CR_3"/>
</dbReference>
<evidence type="ECO:0000256" key="2">
    <source>
        <dbReference type="ARBA" id="ARBA00022525"/>
    </source>
</evidence>
<accession>A0A3P8X8Z5</accession>
<dbReference type="FunFam" id="2.20.100.10:FF:000009">
    <property type="entry name" value="ADAMTS-like protein 3 isoform A"/>
    <property type="match status" value="1"/>
</dbReference>
<feature type="disulfide bond" evidence="6">
    <location>
        <begin position="97"/>
        <end position="103"/>
    </location>
</feature>
<keyword evidence="3 8" id="KW-0732">Signal</keyword>
<reference evidence="12" key="1">
    <citation type="journal article" date="2014" name="PLoS ONE">
        <title>The genome and linkage map of the northern pike (Esox lucius): conserved synteny revealed between the salmonid sister group and the Neoteleostei.</title>
        <authorList>
            <person name="Rondeau E.B."/>
            <person name="Minkley D.R."/>
            <person name="Leong J.S."/>
            <person name="Messmer A.M."/>
            <person name="Jantzen J.R."/>
            <person name="von Schalburg K.R."/>
            <person name="Lemon C."/>
            <person name="Bird N.H."/>
            <person name="Koop B.F."/>
        </authorList>
    </citation>
    <scope>NUCLEOTIDE SEQUENCE</scope>
</reference>
<feature type="region of interest" description="Disordered" evidence="7">
    <location>
        <begin position="1041"/>
        <end position="1065"/>
    </location>
</feature>
<dbReference type="InterPro" id="IPR050439">
    <property type="entry name" value="ADAMTS_ADAMTS-like"/>
</dbReference>
<dbReference type="SMART" id="SM00209">
    <property type="entry name" value="TSP1"/>
    <property type="match status" value="13"/>
</dbReference>
<comment type="subcellular location">
    <subcellularLocation>
        <location evidence="1">Secreted</location>
    </subcellularLocation>
</comment>
<dbReference type="PROSITE" id="PS50835">
    <property type="entry name" value="IG_LIKE"/>
    <property type="match status" value="3"/>
</dbReference>
<dbReference type="GeneTree" id="ENSGT00940000158143"/>
<dbReference type="InterPro" id="IPR003599">
    <property type="entry name" value="Ig_sub"/>
</dbReference>
<evidence type="ECO:0000259" key="10">
    <source>
        <dbReference type="PROSITE" id="PS50900"/>
    </source>
</evidence>
<dbReference type="Bgee" id="ENSELUG00000002561">
    <property type="expression patterns" value="Expressed in stomach and 11 other cell types or tissues"/>
</dbReference>
<dbReference type="FunFam" id="2.60.40.10:FF:000487">
    <property type="entry name" value="ADAMTS-like 3 isoform 1"/>
    <property type="match status" value="1"/>
</dbReference>
<feature type="region of interest" description="Disordered" evidence="7">
    <location>
        <begin position="1150"/>
        <end position="1179"/>
    </location>
</feature>
<reference evidence="11" key="2">
    <citation type="submission" date="2020-02" db="EMBL/GenBank/DDBJ databases">
        <title>Esox lucius (northern pike) genome, fEsoLuc1, primary haplotype.</title>
        <authorList>
            <person name="Myers G."/>
            <person name="Karagic N."/>
            <person name="Meyer A."/>
            <person name="Pippel M."/>
            <person name="Reichard M."/>
            <person name="Winkler S."/>
            <person name="Tracey A."/>
            <person name="Sims Y."/>
            <person name="Howe K."/>
            <person name="Rhie A."/>
            <person name="Formenti G."/>
            <person name="Durbin R."/>
            <person name="Fedrigo O."/>
            <person name="Jarvis E.D."/>
        </authorList>
    </citation>
    <scope>NUCLEOTIDE SEQUENCE [LARGE SCALE GENOMIC DNA]</scope>
</reference>
<dbReference type="InterPro" id="IPR010909">
    <property type="entry name" value="PLAC"/>
</dbReference>
<dbReference type="InterPro" id="IPR013098">
    <property type="entry name" value="Ig_I-set"/>
</dbReference>
<keyword evidence="5 6" id="KW-1015">Disulfide bond</keyword>
<feature type="domain" description="Ig-like" evidence="9">
    <location>
        <begin position="1293"/>
        <end position="1398"/>
    </location>
</feature>
<dbReference type="InterPro" id="IPR007110">
    <property type="entry name" value="Ig-like_dom"/>
</dbReference>
<dbReference type="Pfam" id="PF00090">
    <property type="entry name" value="TSP_1"/>
    <property type="match status" value="1"/>
</dbReference>
<dbReference type="STRING" id="8010.ENSELUP00000001016"/>
<keyword evidence="2" id="KW-0964">Secreted</keyword>
<gene>
    <name evidence="11" type="primary">ADAMTSL3</name>
</gene>
<name>A0A3P8X8Z5_ESOLU</name>
<dbReference type="PRINTS" id="PR01857">
    <property type="entry name" value="ADAMTSFAMILY"/>
</dbReference>
<dbReference type="Pfam" id="PF07679">
    <property type="entry name" value="I-set"/>
    <property type="match status" value="3"/>
</dbReference>
<dbReference type="SMART" id="SM00409">
    <property type="entry name" value="IG"/>
    <property type="match status" value="4"/>
</dbReference>
<dbReference type="Gene3D" id="2.60.40.10">
    <property type="entry name" value="Immunoglobulins"/>
    <property type="match status" value="3"/>
</dbReference>
<dbReference type="OMA" id="PCGQWVV"/>
<feature type="chain" id="PRO_5044305092" description="ADAMTS-like 3" evidence="8">
    <location>
        <begin position="25"/>
        <end position="1810"/>
    </location>
</feature>
<organism evidence="11 12">
    <name type="scientific">Esox lucius</name>
    <name type="common">Northern pike</name>
    <dbReference type="NCBI Taxonomy" id="8010"/>
    <lineage>
        <taxon>Eukaryota</taxon>
        <taxon>Metazoa</taxon>
        <taxon>Chordata</taxon>
        <taxon>Craniata</taxon>
        <taxon>Vertebrata</taxon>
        <taxon>Euteleostomi</taxon>
        <taxon>Actinopterygii</taxon>
        <taxon>Neopterygii</taxon>
        <taxon>Teleostei</taxon>
        <taxon>Protacanthopterygii</taxon>
        <taxon>Esociformes</taxon>
        <taxon>Esocidae</taxon>
        <taxon>Esox</taxon>
    </lineage>
</organism>
<dbReference type="Pfam" id="PF08686">
    <property type="entry name" value="PLAC"/>
    <property type="match status" value="1"/>
</dbReference>
<dbReference type="Pfam" id="PF19236">
    <property type="entry name" value="ADAMTS_CR_3"/>
    <property type="match status" value="1"/>
</dbReference>
<reference evidence="11" key="3">
    <citation type="submission" date="2025-08" db="UniProtKB">
        <authorList>
            <consortium name="Ensembl"/>
        </authorList>
    </citation>
    <scope>IDENTIFICATION</scope>
</reference>
<evidence type="ECO:0000256" key="4">
    <source>
        <dbReference type="ARBA" id="ARBA00022737"/>
    </source>
</evidence>
<evidence type="ECO:0008006" key="13">
    <source>
        <dbReference type="Google" id="ProtNLM"/>
    </source>
</evidence>
<feature type="domain" description="PLAC" evidence="10">
    <location>
        <begin position="1770"/>
        <end position="1807"/>
    </location>
</feature>
<evidence type="ECO:0000256" key="7">
    <source>
        <dbReference type="SAM" id="MobiDB-lite"/>
    </source>
</evidence>
<dbReference type="CDD" id="cd00096">
    <property type="entry name" value="Ig"/>
    <property type="match status" value="1"/>
</dbReference>
<feature type="region of interest" description="Disordered" evidence="7">
    <location>
        <begin position="894"/>
        <end position="917"/>
    </location>
</feature>
<dbReference type="SMART" id="SM00408">
    <property type="entry name" value="IGc2"/>
    <property type="match status" value="3"/>
</dbReference>
<dbReference type="InterPro" id="IPR013783">
    <property type="entry name" value="Ig-like_fold"/>
</dbReference>
<evidence type="ECO:0000313" key="12">
    <source>
        <dbReference type="Proteomes" id="UP000265140"/>
    </source>
</evidence>
<dbReference type="InterPro" id="IPR000884">
    <property type="entry name" value="TSP1_rpt"/>
</dbReference>
<dbReference type="FunFam" id="2.20.100.10:FF:000005">
    <property type="entry name" value="ADAM metallopeptidase with thrombospondin type 1 motif 9"/>
    <property type="match status" value="2"/>
</dbReference>
<dbReference type="Gene3D" id="2.60.120.830">
    <property type="match status" value="1"/>
</dbReference>
<evidence type="ECO:0000256" key="3">
    <source>
        <dbReference type="ARBA" id="ARBA00022729"/>
    </source>
</evidence>
<dbReference type="InterPro" id="IPR036179">
    <property type="entry name" value="Ig-like_dom_sf"/>
</dbReference>
<feature type="disulfide bond" evidence="6">
    <location>
        <begin position="82"/>
        <end position="113"/>
    </location>
</feature>
<evidence type="ECO:0000256" key="6">
    <source>
        <dbReference type="PIRSR" id="PIRSR613273-3"/>
    </source>
</evidence>
<dbReference type="InParanoid" id="A0A3P8X8Z5"/>
<dbReference type="Ensembl" id="ENSELUT00000018097.3">
    <property type="protein sequence ID" value="ENSELUP00000001016.2"/>
    <property type="gene ID" value="ENSELUG00000002561.3"/>
</dbReference>
<feature type="signal peptide" evidence="8">
    <location>
        <begin position="1"/>
        <end position="24"/>
    </location>
</feature>
<sequence length="1810" mass="199825">MKPLLFLLWETGLALSLLSSTAQAQGAVFLPEFALSPQGSFLEDATEDQYLTYRYEDQASRMTRSDEDGDSGWDAWGTWSDCSRTCGGGASYSLRRCLNGGNCEGKNIRYRTCSNLDCPIEAGDFRTQQCSAHNDIRYQGVAYEWVPVPYDPSAPCALRCQARGLSLTVELAPKVLDGTRCRADALDMCISGVCQEVGCDRQLGSGTREDSCGVCAGDGSTCRLVRGQALPHISPEEPVKTVLEVPMGSRSLRVSAKGPDLIIIEAQSLQGLREEHSLVSPGSYLIGNTTVDYQRGTDRQTLRTQGPLKADFFIKVKYAAPRDTVIQFLFYKPIRYQWRETEFFPCSVTCGGGYQLNSAECTDIRSSQVLPEHHCNSYPENTKPTPKLKECNMDPCPESDGFKEVMPYDHFQPLPRWEQGPWTECSVSCGESAGLQERSVVCVEDDAHGQITQVDEWKCTHSPRPITQQSCNSFTCPQWVAMEWSQCTVTCGRGLRYRVVLCIDHRGQHTGGCKAPLKPHIKEDCLVPVACHKPRESVPVEAKLPWLKQAQELEEQRTATEEPTFIPGPWSPCSATCGPGVQTRELKCRVLLSFTQTEVDLPEDECGNNRPQLERPCDLGHCTVGPGFSPGLPDPPGPGLHTRGAEPHHWDYRGFTTCSASCAAGRQTAEVRCVSRERGEEVSESLCDPFSRPPAMARVCNPEPCPPRWEVTGWTSCSATCGVGIQTRNVYCMRVVSMEQQDSVSLSEDECREFKPSILQPCNQLDCPPAWETEQWQECSHSCGGGVQVRKVFCKQLLSTGAYRRLGDAGCPGVKPASQRTCSKTDCLPYMAGAEWGKCSVSCGLGIQRRETVCQRLTSTGQQVTLARWHCDGLPSPPLIRTCRMITCPNNKKDMNPKPHVKESDRINQQPTKETGKEATIKETFQEPVKRCPLILGLRRIYIQTRQEKRLHLTVGGRAYLLPKTSLVIKCPVRHFQKASIRWEKDGRPLPSSKRMGLTKSGSLKVHSLGAGDSGVYVCIAGPAFDTFTLKLIGSDSRLIDRPVENESDPETEPDPTRVQPLHNPQNWDFQDLPRCLPLTSTLRGPSLSFLPFGGTETSVLQMQAGASGQQSSNLEERVRNVSLQAEAGEISQDLASQIIYTIITEMSGGQPASTEQWRGTDEETGNPKNRTPNSSEWSVSGFRRPVIIRQRQNPLMTFQRSLNISIGRIAFLTNATRQLYLLCPAEGVPQPQITWTKDGVVLRHNDRLHWDSSGGLYIYSPGPEDRGLYKCTATNTHGTDSETTQLLLAEPPTIAVSWRNVSDQGGQRGLSLSAVVGGHVSVHTGANLTLNCPVKGVPQPTVTWQRKERVLDAKTAVTLSSGSLWFPNISLQSQGTYSCVAANPIGKSTAFTVLHVTGPDPGRGSTVSQPSKELSRRRVLMASRMGTTVTIRPGDILRIGCPLVPDLGRSFHWDHQNHTLIESTWIGPDPAPGLRLGQDQNRALEPGSGLQYRFLVGGRVVEVNTVNGKFTGRYRCQAPIHDNTQLLSAWIHVRAEEFAWRLGDWTACSASCGGRGTRTRRVRCVTLEGREVLPSMCHHLPRPASAQLACNLHDCPPSWVASVWSKCSTSCGRGWRQRQVTCGQVEAGGAVRTLAPSVCGRTTRPTSRLECTSDSCSAWVTSTWGKCSGKCLGPTLTFQKRSVWCRHVNGTTNCDPSERPPSVRNCSSELCDVHWRVGPWRACTAACGSGFQSRRVDCAHRRSGRTLADHHCTWHRRPATWQHCNATTCGSECRDTTHYCAVVKRLKLCPIHMYKQRCCESCSHEDGTT</sequence>
<dbReference type="InterPro" id="IPR036383">
    <property type="entry name" value="TSP1_rpt_sf"/>
</dbReference>
<dbReference type="Pfam" id="PF19030">
    <property type="entry name" value="TSP1_ADAMTS"/>
    <property type="match status" value="11"/>
</dbReference>
<dbReference type="PROSITE" id="PS50092">
    <property type="entry name" value="TSP1"/>
    <property type="match status" value="13"/>
</dbReference>
<feature type="domain" description="Ig-like" evidence="9">
    <location>
        <begin position="933"/>
        <end position="1029"/>
    </location>
</feature>
<dbReference type="Gene3D" id="2.20.100.10">
    <property type="entry name" value="Thrombospondin type-1 (TSP1) repeat"/>
    <property type="match status" value="11"/>
</dbReference>
<keyword evidence="12" id="KW-1185">Reference proteome</keyword>
<feature type="disulfide bond" evidence="6">
    <location>
        <begin position="86"/>
        <end position="118"/>
    </location>
</feature>
<dbReference type="FunCoup" id="A0A3P8X8Z5">
    <property type="interactions" value="297"/>
</dbReference>
<feature type="compositionally biased region" description="Basic and acidic residues" evidence="7">
    <location>
        <begin position="894"/>
        <end position="906"/>
    </location>
</feature>
<evidence type="ECO:0000313" key="11">
    <source>
        <dbReference type="Ensembl" id="ENSELUP00000001016.2"/>
    </source>
</evidence>
<protein>
    <recommendedName>
        <fullName evidence="13">ADAMTS-like 3</fullName>
    </recommendedName>
</protein>
<dbReference type="FunFam" id="2.20.100.10:FF:000025">
    <property type="entry name" value="ADAMTS like 1"/>
    <property type="match status" value="1"/>
</dbReference>
<dbReference type="InterPro" id="IPR003598">
    <property type="entry name" value="Ig_sub2"/>
</dbReference>
<dbReference type="GO" id="GO:0005576">
    <property type="term" value="C:extracellular region"/>
    <property type="evidence" value="ECO:0007669"/>
    <property type="project" value="UniProtKB-SubCell"/>
</dbReference>
<keyword evidence="4" id="KW-0677">Repeat</keyword>
<dbReference type="GO" id="GO:0030198">
    <property type="term" value="P:extracellular matrix organization"/>
    <property type="evidence" value="ECO:0007669"/>
    <property type="project" value="InterPro"/>
</dbReference>
<dbReference type="PROSITE" id="PS50900">
    <property type="entry name" value="PLAC"/>
    <property type="match status" value="1"/>
</dbReference>